<dbReference type="GO" id="GO:0071555">
    <property type="term" value="P:cell wall organization"/>
    <property type="evidence" value="ECO:0007669"/>
    <property type="project" value="UniProtKB-KW"/>
</dbReference>
<evidence type="ECO:0000259" key="9">
    <source>
        <dbReference type="Pfam" id="PF01225"/>
    </source>
</evidence>
<dbReference type="Pfam" id="PF01225">
    <property type="entry name" value="Mur_ligase"/>
    <property type="match status" value="1"/>
</dbReference>
<reference evidence="11 12" key="1">
    <citation type="submission" date="2018-01" db="EMBL/GenBank/DDBJ databases">
        <title>Draft genome Sequence of streptomyces globosus LZH-48.</title>
        <authorList>
            <person name="Ran K."/>
            <person name="Li Z."/>
            <person name="Wei S."/>
            <person name="Dong R."/>
        </authorList>
    </citation>
    <scope>NUCLEOTIDE SEQUENCE [LARGE SCALE GENOMIC DNA]</scope>
    <source>
        <strain evidence="11 12">LZH-48</strain>
    </source>
</reference>
<evidence type="ECO:0000259" key="10">
    <source>
        <dbReference type="Pfam" id="PF02875"/>
    </source>
</evidence>
<proteinExistence type="predicted"/>
<protein>
    <submittedName>
        <fullName evidence="11">Uncharacterized protein</fullName>
    </submittedName>
</protein>
<keyword evidence="2" id="KW-0132">Cell division</keyword>
<dbReference type="AlphaFoldDB" id="A0A344TZ48"/>
<dbReference type="Gene3D" id="3.90.190.20">
    <property type="entry name" value="Mur ligase, C-terminal domain"/>
    <property type="match status" value="1"/>
</dbReference>
<dbReference type="Proteomes" id="UP000252004">
    <property type="component" value="Chromosome"/>
</dbReference>
<dbReference type="InterPro" id="IPR050061">
    <property type="entry name" value="MurCDEF_pg_biosynth"/>
</dbReference>
<dbReference type="OrthoDB" id="9804126at2"/>
<dbReference type="GO" id="GO:0016881">
    <property type="term" value="F:acid-amino acid ligase activity"/>
    <property type="evidence" value="ECO:0007669"/>
    <property type="project" value="InterPro"/>
</dbReference>
<keyword evidence="3" id="KW-0547">Nucleotide-binding</keyword>
<keyword evidence="6" id="KW-0573">Peptidoglycan synthesis</keyword>
<keyword evidence="8" id="KW-0961">Cell wall biogenesis/degradation</keyword>
<organism evidence="11 12">
    <name type="scientific">Streptomyces globosus</name>
    <dbReference type="NCBI Taxonomy" id="68209"/>
    <lineage>
        <taxon>Bacteria</taxon>
        <taxon>Bacillati</taxon>
        <taxon>Actinomycetota</taxon>
        <taxon>Actinomycetes</taxon>
        <taxon>Kitasatosporales</taxon>
        <taxon>Streptomycetaceae</taxon>
        <taxon>Streptomyces</taxon>
    </lineage>
</organism>
<dbReference type="SUPFAM" id="SSF53244">
    <property type="entry name" value="MurD-like peptide ligases, peptide-binding domain"/>
    <property type="match status" value="1"/>
</dbReference>
<dbReference type="SUPFAM" id="SSF53623">
    <property type="entry name" value="MurD-like peptide ligases, catalytic domain"/>
    <property type="match status" value="1"/>
</dbReference>
<dbReference type="SUPFAM" id="SSF51984">
    <property type="entry name" value="MurCD N-terminal domain"/>
    <property type="match status" value="1"/>
</dbReference>
<dbReference type="GO" id="GO:0005524">
    <property type="term" value="F:ATP binding"/>
    <property type="evidence" value="ECO:0007669"/>
    <property type="project" value="UniProtKB-KW"/>
</dbReference>
<dbReference type="KEGG" id="sgz:C0216_11025"/>
<dbReference type="Gene3D" id="3.40.50.720">
    <property type="entry name" value="NAD(P)-binding Rossmann-like Domain"/>
    <property type="match status" value="1"/>
</dbReference>
<evidence type="ECO:0000256" key="4">
    <source>
        <dbReference type="ARBA" id="ARBA00022840"/>
    </source>
</evidence>
<evidence type="ECO:0000256" key="6">
    <source>
        <dbReference type="ARBA" id="ARBA00022984"/>
    </source>
</evidence>
<accession>A0A344TZ48</accession>
<name>A0A344TZ48_9ACTN</name>
<keyword evidence="12" id="KW-1185">Reference proteome</keyword>
<keyword evidence="7" id="KW-0131">Cell cycle</keyword>
<dbReference type="GO" id="GO:0051301">
    <property type="term" value="P:cell division"/>
    <property type="evidence" value="ECO:0007669"/>
    <property type="project" value="UniProtKB-KW"/>
</dbReference>
<dbReference type="InterPro" id="IPR036615">
    <property type="entry name" value="Mur_ligase_C_dom_sf"/>
</dbReference>
<dbReference type="RefSeq" id="WP_114055098.1">
    <property type="nucleotide sequence ID" value="NZ_CP030862.1"/>
</dbReference>
<dbReference type="PANTHER" id="PTHR43445">
    <property type="entry name" value="UDP-N-ACETYLMURAMATE--L-ALANINE LIGASE-RELATED"/>
    <property type="match status" value="1"/>
</dbReference>
<evidence type="ECO:0000313" key="12">
    <source>
        <dbReference type="Proteomes" id="UP000252004"/>
    </source>
</evidence>
<evidence type="ECO:0000256" key="3">
    <source>
        <dbReference type="ARBA" id="ARBA00022741"/>
    </source>
</evidence>
<keyword evidence="1" id="KW-0436">Ligase</keyword>
<evidence type="ECO:0000256" key="8">
    <source>
        <dbReference type="ARBA" id="ARBA00023316"/>
    </source>
</evidence>
<feature type="domain" description="Mur ligase N-terminal catalytic" evidence="9">
    <location>
        <begin position="14"/>
        <end position="77"/>
    </location>
</feature>
<gene>
    <name evidence="11" type="ORF">C0216_11025</name>
</gene>
<dbReference type="PANTHER" id="PTHR43445:SF3">
    <property type="entry name" value="UDP-N-ACETYLMURAMATE--L-ALANINE LIGASE"/>
    <property type="match status" value="1"/>
</dbReference>
<dbReference type="GO" id="GO:0008360">
    <property type="term" value="P:regulation of cell shape"/>
    <property type="evidence" value="ECO:0007669"/>
    <property type="project" value="UniProtKB-KW"/>
</dbReference>
<evidence type="ECO:0000256" key="2">
    <source>
        <dbReference type="ARBA" id="ARBA00022618"/>
    </source>
</evidence>
<evidence type="ECO:0000256" key="1">
    <source>
        <dbReference type="ARBA" id="ARBA00022598"/>
    </source>
</evidence>
<dbReference type="Gene3D" id="3.40.1190.10">
    <property type="entry name" value="Mur-like, catalytic domain"/>
    <property type="match status" value="1"/>
</dbReference>
<dbReference type="InterPro" id="IPR036565">
    <property type="entry name" value="Mur-like_cat_sf"/>
</dbReference>
<dbReference type="GO" id="GO:0009252">
    <property type="term" value="P:peptidoglycan biosynthetic process"/>
    <property type="evidence" value="ECO:0007669"/>
    <property type="project" value="UniProtKB-KW"/>
</dbReference>
<evidence type="ECO:0000313" key="11">
    <source>
        <dbReference type="EMBL" id="AXE23919.1"/>
    </source>
</evidence>
<keyword evidence="4" id="KW-0067">ATP-binding</keyword>
<dbReference type="InterPro" id="IPR004101">
    <property type="entry name" value="Mur_ligase_C"/>
</dbReference>
<evidence type="ECO:0000256" key="7">
    <source>
        <dbReference type="ARBA" id="ARBA00023306"/>
    </source>
</evidence>
<evidence type="ECO:0000256" key="5">
    <source>
        <dbReference type="ARBA" id="ARBA00022960"/>
    </source>
</evidence>
<dbReference type="Pfam" id="PF02875">
    <property type="entry name" value="Mur_ligase_C"/>
    <property type="match status" value="1"/>
</dbReference>
<feature type="domain" description="Mur ligase C-terminal" evidence="10">
    <location>
        <begin position="312"/>
        <end position="398"/>
    </location>
</feature>
<dbReference type="InterPro" id="IPR000713">
    <property type="entry name" value="Mur_ligase_N"/>
</dbReference>
<dbReference type="EMBL" id="CP030862">
    <property type="protein sequence ID" value="AXE23919.1"/>
    <property type="molecule type" value="Genomic_DNA"/>
</dbReference>
<keyword evidence="5" id="KW-0133">Cell shape</keyword>
<sequence length="466" mass="48419">MTNTLPSTTLPTAVHFSGLGGKGIAPAASLALAAGMRVTGDDLVPNHRTDIFTAHGVPVALGVNHMPRDVDLLVSSAAVPVNTAAPIHQMGRLEFVQHLFSEHRKRILAVAGSLGKSTAAAMVHRILSRVAPSAYIGADVPGLLCGGELTTGEWAVVEACEYRSAYSALTPEIVIALNMVQNHEDDLGAGTAGFERSMTRFLTEGPTPPGLIVMPSEVAGLMSPHLAAAGTAGQIEVIGAGGPWQVHVLRQDTKGSTFRLTHGGRDAGTWTVPAPGPHLIPGAACGIVSALHLGLQTSDIAAGLADFRLPGRRMSVVHSDERLVVVDDNARQPDQVRALIQALRQAHPDRTLVVAVAPWGRRNKRDLTAWPEALSGADAVWVLPVGDNAAPGGEDPDADVRLTALLRRSGTVAHAIENDMDLPIPGGGAKGLVIATAGYDANAAEFATLHRQAVNALGSPAQEAGE</sequence>